<proteinExistence type="predicted"/>
<dbReference type="Proteomes" id="UP000188532">
    <property type="component" value="Unassembled WGS sequence"/>
</dbReference>
<protein>
    <submittedName>
        <fullName evidence="2">Uncharacterized protein</fullName>
    </submittedName>
</protein>
<reference evidence="2 3" key="1">
    <citation type="submission" date="2017-02" db="EMBL/GenBank/DDBJ databases">
        <title>Complete genome sequences of Mycobacterium kansasii strains isolated from rhesus macaques.</title>
        <authorList>
            <person name="Panda A."/>
            <person name="Nagaraj S."/>
            <person name="Zhao X."/>
            <person name="Tettelin H."/>
            <person name="Detolla L.J."/>
        </authorList>
    </citation>
    <scope>NUCLEOTIDE SEQUENCE [LARGE SCALE GENOMIC DNA]</scope>
    <source>
        <strain evidence="2 3">11-3469</strain>
    </source>
</reference>
<evidence type="ECO:0000313" key="3">
    <source>
        <dbReference type="Proteomes" id="UP000188532"/>
    </source>
</evidence>
<evidence type="ECO:0000313" key="2">
    <source>
        <dbReference type="EMBL" id="OOK83925.1"/>
    </source>
</evidence>
<evidence type="ECO:0000256" key="1">
    <source>
        <dbReference type="SAM" id="MobiDB-lite"/>
    </source>
</evidence>
<accession>A0A1V3XXJ1</accession>
<sequence length="105" mass="10009">MGRRRRRAKLEWRPGITGGTGGAGGAGGAAGWLFGSGGTGGGGGLAAQPLRRRPVAPEVPAAMAGPAHGCRGMAALPGPGVRAVKMPAPGPVARAAPAGRAAALA</sequence>
<gene>
    <name evidence="2" type="ORF">BZL29_0200</name>
</gene>
<dbReference type="AlphaFoldDB" id="A0A1V3XXJ1"/>
<dbReference type="EMBL" id="MVBN01000001">
    <property type="protein sequence ID" value="OOK83925.1"/>
    <property type="molecule type" value="Genomic_DNA"/>
</dbReference>
<organism evidence="2 3">
    <name type="scientific">Mycobacterium kansasii</name>
    <dbReference type="NCBI Taxonomy" id="1768"/>
    <lineage>
        <taxon>Bacteria</taxon>
        <taxon>Bacillati</taxon>
        <taxon>Actinomycetota</taxon>
        <taxon>Actinomycetes</taxon>
        <taxon>Mycobacteriales</taxon>
        <taxon>Mycobacteriaceae</taxon>
        <taxon>Mycobacterium</taxon>
    </lineage>
</organism>
<feature type="region of interest" description="Disordered" evidence="1">
    <location>
        <begin position="1"/>
        <end position="51"/>
    </location>
</feature>
<feature type="compositionally biased region" description="Gly residues" evidence="1">
    <location>
        <begin position="16"/>
        <end position="45"/>
    </location>
</feature>
<name>A0A1V3XXJ1_MYCKA</name>
<comment type="caution">
    <text evidence="2">The sequence shown here is derived from an EMBL/GenBank/DDBJ whole genome shotgun (WGS) entry which is preliminary data.</text>
</comment>